<proteinExistence type="predicted"/>
<sequence length="71" mass="7630">TASNSNRSSPACSPVLRKRCRSPILQNIETDTMVEKGSEQSDTSKSPSTPEQLVTRTFSGQSTRSGGKNSK</sequence>
<evidence type="ECO:0000256" key="1">
    <source>
        <dbReference type="SAM" id="MobiDB-lite"/>
    </source>
</evidence>
<feature type="compositionally biased region" description="Polar residues" evidence="1">
    <location>
        <begin position="40"/>
        <end position="71"/>
    </location>
</feature>
<feature type="region of interest" description="Disordered" evidence="1">
    <location>
        <begin position="23"/>
        <end position="71"/>
    </location>
</feature>
<accession>A0ABD0P3T6</accession>
<feature type="non-terminal residue" evidence="2">
    <location>
        <position position="71"/>
    </location>
</feature>
<gene>
    <name evidence="2" type="ORF">M9458_036941</name>
</gene>
<dbReference type="Proteomes" id="UP001529510">
    <property type="component" value="Unassembled WGS sequence"/>
</dbReference>
<name>A0ABD0P3T6_CIRMR</name>
<evidence type="ECO:0000313" key="2">
    <source>
        <dbReference type="EMBL" id="KAL0168719.1"/>
    </source>
</evidence>
<dbReference type="EMBL" id="JAMKFB020000018">
    <property type="protein sequence ID" value="KAL0168719.1"/>
    <property type="molecule type" value="Genomic_DNA"/>
</dbReference>
<organism evidence="2 3">
    <name type="scientific">Cirrhinus mrigala</name>
    <name type="common">Mrigala</name>
    <dbReference type="NCBI Taxonomy" id="683832"/>
    <lineage>
        <taxon>Eukaryota</taxon>
        <taxon>Metazoa</taxon>
        <taxon>Chordata</taxon>
        <taxon>Craniata</taxon>
        <taxon>Vertebrata</taxon>
        <taxon>Euteleostomi</taxon>
        <taxon>Actinopterygii</taxon>
        <taxon>Neopterygii</taxon>
        <taxon>Teleostei</taxon>
        <taxon>Ostariophysi</taxon>
        <taxon>Cypriniformes</taxon>
        <taxon>Cyprinidae</taxon>
        <taxon>Labeoninae</taxon>
        <taxon>Labeonini</taxon>
        <taxon>Cirrhinus</taxon>
    </lineage>
</organism>
<feature type="non-terminal residue" evidence="2">
    <location>
        <position position="1"/>
    </location>
</feature>
<evidence type="ECO:0000313" key="3">
    <source>
        <dbReference type="Proteomes" id="UP001529510"/>
    </source>
</evidence>
<protein>
    <submittedName>
        <fullName evidence="2">Uncharacterized protein</fullName>
    </submittedName>
</protein>
<dbReference type="AlphaFoldDB" id="A0ABD0P3T6"/>
<keyword evidence="3" id="KW-1185">Reference proteome</keyword>
<comment type="caution">
    <text evidence="2">The sequence shown here is derived from an EMBL/GenBank/DDBJ whole genome shotgun (WGS) entry which is preliminary data.</text>
</comment>
<reference evidence="2 3" key="1">
    <citation type="submission" date="2024-05" db="EMBL/GenBank/DDBJ databases">
        <title>Genome sequencing and assembly of Indian major carp, Cirrhinus mrigala (Hamilton, 1822).</title>
        <authorList>
            <person name="Mohindra V."/>
            <person name="Chowdhury L.M."/>
            <person name="Lal K."/>
            <person name="Jena J.K."/>
        </authorList>
    </citation>
    <scope>NUCLEOTIDE SEQUENCE [LARGE SCALE GENOMIC DNA]</scope>
    <source>
        <strain evidence="2">CM1030</strain>
        <tissue evidence="2">Blood</tissue>
    </source>
</reference>